<feature type="compositionally biased region" description="Basic residues" evidence="2">
    <location>
        <begin position="216"/>
        <end position="226"/>
    </location>
</feature>
<accession>D7FR07</accession>
<feature type="region of interest" description="Disordered" evidence="2">
    <location>
        <begin position="139"/>
        <end position="226"/>
    </location>
</feature>
<evidence type="ECO:0000313" key="3">
    <source>
        <dbReference type="EMBL" id="CBJ26161.1"/>
    </source>
</evidence>
<evidence type="ECO:0000256" key="2">
    <source>
        <dbReference type="SAM" id="MobiDB-lite"/>
    </source>
</evidence>
<dbReference type="Proteomes" id="UP000002630">
    <property type="component" value="Linkage Group LG14"/>
</dbReference>
<dbReference type="AlphaFoldDB" id="D7FR07"/>
<keyword evidence="4" id="KW-1185">Reference proteome</keyword>
<name>D7FR07_ECTSI</name>
<feature type="compositionally biased region" description="Gly residues" evidence="2">
    <location>
        <begin position="143"/>
        <end position="160"/>
    </location>
</feature>
<organism evidence="3 4">
    <name type="scientific">Ectocarpus siliculosus</name>
    <name type="common">Brown alga</name>
    <name type="synonym">Conferva siliculosa</name>
    <dbReference type="NCBI Taxonomy" id="2880"/>
    <lineage>
        <taxon>Eukaryota</taxon>
        <taxon>Sar</taxon>
        <taxon>Stramenopiles</taxon>
        <taxon>Ochrophyta</taxon>
        <taxon>PX clade</taxon>
        <taxon>Phaeophyceae</taxon>
        <taxon>Ectocarpales</taxon>
        <taxon>Ectocarpaceae</taxon>
        <taxon>Ectocarpus</taxon>
    </lineage>
</organism>
<protein>
    <submittedName>
        <fullName evidence="3">Uncharacterized protein</fullName>
    </submittedName>
</protein>
<reference evidence="3 4" key="1">
    <citation type="journal article" date="2010" name="Nature">
        <title>The Ectocarpus genome and the independent evolution of multicellularity in brown algae.</title>
        <authorList>
            <person name="Cock J.M."/>
            <person name="Sterck L."/>
            <person name="Rouze P."/>
            <person name="Scornet D."/>
            <person name="Allen A.E."/>
            <person name="Amoutzias G."/>
            <person name="Anthouard V."/>
            <person name="Artiguenave F."/>
            <person name="Aury J.M."/>
            <person name="Badger J.H."/>
            <person name="Beszteri B."/>
            <person name="Billiau K."/>
            <person name="Bonnet E."/>
            <person name="Bothwell J.H."/>
            <person name="Bowler C."/>
            <person name="Boyen C."/>
            <person name="Brownlee C."/>
            <person name="Carrano C.J."/>
            <person name="Charrier B."/>
            <person name="Cho G.Y."/>
            <person name="Coelho S.M."/>
            <person name="Collen J."/>
            <person name="Corre E."/>
            <person name="Da Silva C."/>
            <person name="Delage L."/>
            <person name="Delaroque N."/>
            <person name="Dittami S.M."/>
            <person name="Doulbeau S."/>
            <person name="Elias M."/>
            <person name="Farnham G."/>
            <person name="Gachon C.M."/>
            <person name="Gschloessl B."/>
            <person name="Heesch S."/>
            <person name="Jabbari K."/>
            <person name="Jubin C."/>
            <person name="Kawai H."/>
            <person name="Kimura K."/>
            <person name="Kloareg B."/>
            <person name="Kupper F.C."/>
            <person name="Lang D."/>
            <person name="Le Bail A."/>
            <person name="Leblanc C."/>
            <person name="Lerouge P."/>
            <person name="Lohr M."/>
            <person name="Lopez P.J."/>
            <person name="Martens C."/>
            <person name="Maumus F."/>
            <person name="Michel G."/>
            <person name="Miranda-Saavedra D."/>
            <person name="Morales J."/>
            <person name="Moreau H."/>
            <person name="Motomura T."/>
            <person name="Nagasato C."/>
            <person name="Napoli C.A."/>
            <person name="Nelson D.R."/>
            <person name="Nyvall-Collen P."/>
            <person name="Peters A.F."/>
            <person name="Pommier C."/>
            <person name="Potin P."/>
            <person name="Poulain J."/>
            <person name="Quesneville H."/>
            <person name="Read B."/>
            <person name="Rensing S.A."/>
            <person name="Ritter A."/>
            <person name="Rousvoal S."/>
            <person name="Samanta M."/>
            <person name="Samson G."/>
            <person name="Schroeder D.C."/>
            <person name="Segurens B."/>
            <person name="Strittmatter M."/>
            <person name="Tonon T."/>
            <person name="Tregear J.W."/>
            <person name="Valentin K."/>
            <person name="von Dassow P."/>
            <person name="Yamagishi T."/>
            <person name="Van de Peer Y."/>
            <person name="Wincker P."/>
        </authorList>
    </citation>
    <scope>NUCLEOTIDE SEQUENCE [LARGE SCALE GENOMIC DNA]</scope>
    <source>
        <strain evidence="4">Ec32 / CCAP1310/4</strain>
    </source>
</reference>
<proteinExistence type="predicted"/>
<sequence>MRELLEFLKRFDRAQHENTARELKAKKQREKKERIEAKKKMMAAKKNAALGNAHHAEKANLVDNVYGKMKQRGAEDVLGDIAKQDRRINRARQSITPAEGVTKHPRGSSKHRMKELTEVGEVVADGDEELLKVANMAKSVSNSGGGGGGSRGGGGGGGSIADGKPKKDRRTTMLGRFRRPRAAAPQDGGGTGGESGVETNAALANYITSKKDKKDKSARRSAKPSG</sequence>
<gene>
    <name evidence="3" type="ORF">Esi_0021_0152</name>
</gene>
<evidence type="ECO:0000313" key="4">
    <source>
        <dbReference type="Proteomes" id="UP000002630"/>
    </source>
</evidence>
<keyword evidence="1" id="KW-0175">Coiled coil</keyword>
<feature type="region of interest" description="Disordered" evidence="2">
    <location>
        <begin position="93"/>
        <end position="113"/>
    </location>
</feature>
<evidence type="ECO:0000256" key="1">
    <source>
        <dbReference type="SAM" id="Coils"/>
    </source>
</evidence>
<feature type="coiled-coil region" evidence="1">
    <location>
        <begin position="13"/>
        <end position="47"/>
    </location>
</feature>
<feature type="compositionally biased region" description="Basic residues" evidence="2">
    <location>
        <begin position="103"/>
        <end position="113"/>
    </location>
</feature>
<dbReference type="EMBL" id="FN648387">
    <property type="protein sequence ID" value="CBJ26161.1"/>
    <property type="molecule type" value="Genomic_DNA"/>
</dbReference>